<dbReference type="EMBL" id="FTOO01000016">
    <property type="protein sequence ID" value="SIT12747.1"/>
    <property type="molecule type" value="Genomic_DNA"/>
</dbReference>
<proteinExistence type="predicted"/>
<reference evidence="3" key="1">
    <citation type="submission" date="2017-01" db="EMBL/GenBank/DDBJ databases">
        <authorList>
            <person name="Varghese N."/>
            <person name="Submissions S."/>
        </authorList>
    </citation>
    <scope>NUCLEOTIDE SEQUENCE [LARGE SCALE GENOMIC DNA]</scope>
    <source>
        <strain evidence="3">DSM 16176</strain>
    </source>
</reference>
<keyword evidence="3" id="KW-1185">Reference proteome</keyword>
<feature type="compositionally biased region" description="Basic residues" evidence="1">
    <location>
        <begin position="12"/>
        <end position="22"/>
    </location>
</feature>
<protein>
    <recommendedName>
        <fullName evidence="4">Copper amine oxidase N-terminal domain-containing protein</fullName>
    </recommendedName>
</protein>
<name>A0A1N7PQN6_9BACL</name>
<organism evidence="2 3">
    <name type="scientific">Alicyclobacillus vulcanalis</name>
    <dbReference type="NCBI Taxonomy" id="252246"/>
    <lineage>
        <taxon>Bacteria</taxon>
        <taxon>Bacillati</taxon>
        <taxon>Bacillota</taxon>
        <taxon>Bacilli</taxon>
        <taxon>Bacillales</taxon>
        <taxon>Alicyclobacillaceae</taxon>
        <taxon>Alicyclobacillus</taxon>
    </lineage>
</organism>
<evidence type="ECO:0000256" key="1">
    <source>
        <dbReference type="SAM" id="MobiDB-lite"/>
    </source>
</evidence>
<feature type="region of interest" description="Disordered" evidence="1">
    <location>
        <begin position="1"/>
        <end position="22"/>
    </location>
</feature>
<accession>A0A1N7PQN6</accession>
<evidence type="ECO:0000313" key="2">
    <source>
        <dbReference type="EMBL" id="SIT12747.1"/>
    </source>
</evidence>
<sequence>MDAVTGGSHQREQRKKPKKGWGTVNKKHVAISGIVCAGLAMGQFMIMPSASADTAESVGITHIIVNGRPFSTVDHRVAVDPFSHQETSWMPIWYLESALKAMGLKNSWNGQVWSIQTPVDWSVEGREVPSARTPTAAEMAISIDGKVVELAPKMVAKDPWGHAETTYVPLYYVMESLVRIGIRTTWNGVDMELSRGERSTGESTASDETSSHFTGTLVRITGANISSVVPDGYRDPRTGLTYLSKYFHDVEDFTGTIGGKPFALGFYDDRPNGIAIGLSYNHHPVYFGWGPTPIFDVLKFVGESVIVGTPSAGAYEALNLQNGDVVTQTSQVMSLYGVHNLQTPQYILGLPGDRYPVQIPY</sequence>
<evidence type="ECO:0000313" key="3">
    <source>
        <dbReference type="Proteomes" id="UP000186156"/>
    </source>
</evidence>
<evidence type="ECO:0008006" key="4">
    <source>
        <dbReference type="Google" id="ProtNLM"/>
    </source>
</evidence>
<gene>
    <name evidence="2" type="ORF">SAMN05421799_1163</name>
</gene>
<dbReference type="AlphaFoldDB" id="A0A1N7PQN6"/>
<dbReference type="STRING" id="252246.SAMN05421799_1163"/>
<dbReference type="Proteomes" id="UP000186156">
    <property type="component" value="Unassembled WGS sequence"/>
</dbReference>